<proteinExistence type="predicted"/>
<evidence type="ECO:0000313" key="1">
    <source>
        <dbReference type="EMBL" id="QPI16270.1"/>
    </source>
</evidence>
<reference evidence="1" key="1">
    <citation type="submission" date="2020-08" db="EMBL/GenBank/DDBJ databases">
        <title>Bridging the membrane lipid divide: bacteria of the FCB group superphylum have the potential to synthesize archaeal ether lipids.</title>
        <authorList>
            <person name="Villanueva L."/>
            <person name="von Meijenfeldt F.A.B."/>
            <person name="Westbye A.B."/>
            <person name="Yadav S."/>
            <person name="Hopmans E.C."/>
            <person name="Dutilh B.E."/>
            <person name="Sinninghe Damste J.S."/>
        </authorList>
    </citation>
    <scope>NUCLEOTIDE SEQUENCE</scope>
    <source>
        <strain evidence="1">NIOZ-UU157</strain>
    </source>
</reference>
<accession>A0A7S9XH65</accession>
<dbReference type="EMBL" id="MW030548">
    <property type="protein sequence ID" value="QPI16270.1"/>
    <property type="molecule type" value="Genomic_DNA"/>
</dbReference>
<protein>
    <submittedName>
        <fullName evidence="1">Uncharacterized protein</fullName>
    </submittedName>
</protein>
<sequence>MTLITPKIPQDYGLELSKGNIPNHIGINKYGSNMDIDTGTDHETIWSTGGLYAFLSSAGTVAVVSSDANDDDGDTGARTIFIEGLDANYDQITETVTLNGTSSVNTTTHTDWLRVNRAYVTSAGSSEKNEGIITITVGGTTVATIPAEKGQTQQAIYTIPNGYRGYVTNLSGAIVKGAGNATSADIQYYSRKNGVTRLQQEISLDSTGTSEFNKTYPIPLGFEEKTDLYAEAFVGASNTAVFVNFGIIIAKQ</sequence>
<name>A0A7S9XH65_9VIRU</name>
<organism evidence="1">
    <name type="scientific">Virus NIOZ-UU157</name>
    <dbReference type="NCBI Taxonomy" id="2763269"/>
    <lineage>
        <taxon>Viruses</taxon>
    </lineage>
</organism>
<gene>
    <name evidence="1" type="ORF">NIOZUU157_00155</name>
</gene>